<name>A0ABP1RI99_9HEXA</name>
<feature type="transmembrane region" description="Helical" evidence="1">
    <location>
        <begin position="98"/>
        <end position="118"/>
    </location>
</feature>
<evidence type="ECO:0000313" key="2">
    <source>
        <dbReference type="EMBL" id="CAL8128752.1"/>
    </source>
</evidence>
<accession>A0ABP1RI99</accession>
<dbReference type="EMBL" id="CAXLJM020000075">
    <property type="protein sequence ID" value="CAL8128752.1"/>
    <property type="molecule type" value="Genomic_DNA"/>
</dbReference>
<gene>
    <name evidence="2" type="ORF">ODALV1_LOCUS22519</name>
</gene>
<sequence>MASNPCPCMKLQTGVKVICMTDIGISAIFIFMIASVFVDLAFNINDTEQMKHTYGEENPFTFGFILGLLIVGVLFGTQLISSIHLYMAARNDNLSRGFLPWLVATIGIILFIFLAFIWELLGAKVRDLLFSLLIINYKTYAMLVLLSFKRSMVGREQTAVYDSLSVGQGKSGGPLDAGRAPDV</sequence>
<comment type="caution">
    <text evidence="2">The sequence shown here is derived from an EMBL/GenBank/DDBJ whole genome shotgun (WGS) entry which is preliminary data.</text>
</comment>
<feature type="transmembrane region" description="Helical" evidence="1">
    <location>
        <begin position="17"/>
        <end position="42"/>
    </location>
</feature>
<reference evidence="2 3" key="1">
    <citation type="submission" date="2024-08" db="EMBL/GenBank/DDBJ databases">
        <authorList>
            <person name="Cucini C."/>
            <person name="Frati F."/>
        </authorList>
    </citation>
    <scope>NUCLEOTIDE SEQUENCE [LARGE SCALE GENOMIC DNA]</scope>
</reference>
<proteinExistence type="predicted"/>
<evidence type="ECO:0000256" key="1">
    <source>
        <dbReference type="SAM" id="Phobius"/>
    </source>
</evidence>
<keyword evidence="3" id="KW-1185">Reference proteome</keyword>
<dbReference type="Proteomes" id="UP001642540">
    <property type="component" value="Unassembled WGS sequence"/>
</dbReference>
<keyword evidence="1" id="KW-0812">Transmembrane</keyword>
<feature type="transmembrane region" description="Helical" evidence="1">
    <location>
        <begin position="130"/>
        <end position="148"/>
    </location>
</feature>
<feature type="transmembrane region" description="Helical" evidence="1">
    <location>
        <begin position="62"/>
        <end position="86"/>
    </location>
</feature>
<evidence type="ECO:0000313" key="3">
    <source>
        <dbReference type="Proteomes" id="UP001642540"/>
    </source>
</evidence>
<protein>
    <submittedName>
        <fullName evidence="2">Uncharacterized protein</fullName>
    </submittedName>
</protein>
<organism evidence="2 3">
    <name type="scientific">Orchesella dallaii</name>
    <dbReference type="NCBI Taxonomy" id="48710"/>
    <lineage>
        <taxon>Eukaryota</taxon>
        <taxon>Metazoa</taxon>
        <taxon>Ecdysozoa</taxon>
        <taxon>Arthropoda</taxon>
        <taxon>Hexapoda</taxon>
        <taxon>Collembola</taxon>
        <taxon>Entomobryomorpha</taxon>
        <taxon>Entomobryoidea</taxon>
        <taxon>Orchesellidae</taxon>
        <taxon>Orchesellinae</taxon>
        <taxon>Orchesella</taxon>
    </lineage>
</organism>
<keyword evidence="1" id="KW-1133">Transmembrane helix</keyword>
<keyword evidence="1" id="KW-0472">Membrane</keyword>